<keyword evidence="1" id="KW-1133">Transmembrane helix</keyword>
<organism evidence="2 3">
    <name type="scientific">Gallaecimonas pentaromativorans</name>
    <dbReference type="NCBI Taxonomy" id="584787"/>
    <lineage>
        <taxon>Bacteria</taxon>
        <taxon>Pseudomonadati</taxon>
        <taxon>Pseudomonadota</taxon>
        <taxon>Gammaproteobacteria</taxon>
        <taxon>Enterobacterales</taxon>
        <taxon>Gallaecimonadaceae</taxon>
        <taxon>Gallaecimonas</taxon>
    </lineage>
</organism>
<dbReference type="STRING" id="584787.GCA_001247655_02153"/>
<dbReference type="InterPro" id="IPR007359">
    <property type="entry name" value="SigmaE_reg_RseC_MucC"/>
</dbReference>
<evidence type="ECO:0000313" key="2">
    <source>
        <dbReference type="EMBL" id="ROQ30325.1"/>
    </source>
</evidence>
<dbReference type="Proteomes" id="UP000268033">
    <property type="component" value="Unassembled WGS sequence"/>
</dbReference>
<dbReference type="RefSeq" id="WP_123420251.1">
    <property type="nucleotide sequence ID" value="NZ_RJUL01000001.1"/>
</dbReference>
<dbReference type="Pfam" id="PF04246">
    <property type="entry name" value="RseC_MucC"/>
    <property type="match status" value="1"/>
</dbReference>
<evidence type="ECO:0000313" key="3">
    <source>
        <dbReference type="Proteomes" id="UP000268033"/>
    </source>
</evidence>
<dbReference type="PIRSF" id="PIRSF004923">
    <property type="entry name" value="RseC"/>
    <property type="match status" value="1"/>
</dbReference>
<keyword evidence="1" id="KW-0472">Membrane</keyword>
<evidence type="ECO:0000256" key="1">
    <source>
        <dbReference type="SAM" id="Phobius"/>
    </source>
</evidence>
<keyword evidence="3" id="KW-1185">Reference proteome</keyword>
<proteinExistence type="predicted"/>
<sequence length="156" mass="16891">MMERDVEVVAVKGRLIRVQFRRQSSCDSCSSNEQCGSGQLSKAVNRRLDVLDMHCDQAVAVGDFVRVGITEQSLVRGTLILYLLPLLCLIAAAVLASQLTASLALSELWVLPALVGGGYGGFRWAGYLAGRLVAEPKLIKVLSRERDRMELAVTGG</sequence>
<dbReference type="EMBL" id="RJUL01000001">
    <property type="protein sequence ID" value="ROQ30325.1"/>
    <property type="molecule type" value="Genomic_DNA"/>
</dbReference>
<name>A0A3N1PNL1_9GAMM</name>
<gene>
    <name evidence="2" type="ORF">EDC28_10111</name>
</gene>
<comment type="caution">
    <text evidence="2">The sequence shown here is derived from an EMBL/GenBank/DDBJ whole genome shotgun (WGS) entry which is preliminary data.</text>
</comment>
<keyword evidence="1" id="KW-0812">Transmembrane</keyword>
<reference evidence="2 3" key="1">
    <citation type="submission" date="2018-11" db="EMBL/GenBank/DDBJ databases">
        <title>Genomic Encyclopedia of Type Strains, Phase IV (KMG-IV): sequencing the most valuable type-strain genomes for metagenomic binning, comparative biology and taxonomic classification.</title>
        <authorList>
            <person name="Goeker M."/>
        </authorList>
    </citation>
    <scope>NUCLEOTIDE SEQUENCE [LARGE SCALE GENOMIC DNA]</scope>
    <source>
        <strain evidence="2 3">DSM 21945</strain>
    </source>
</reference>
<feature type="transmembrane region" description="Helical" evidence="1">
    <location>
        <begin position="109"/>
        <end position="130"/>
    </location>
</feature>
<dbReference type="PANTHER" id="PTHR35867:SF1">
    <property type="entry name" value="PROTEIN RSEC"/>
    <property type="match status" value="1"/>
</dbReference>
<dbReference type="AlphaFoldDB" id="A0A3N1PNL1"/>
<dbReference type="PANTHER" id="PTHR35867">
    <property type="entry name" value="PROTEIN RSEC"/>
    <property type="match status" value="1"/>
</dbReference>
<dbReference type="InterPro" id="IPR026268">
    <property type="entry name" value="RseC"/>
</dbReference>
<protein>
    <submittedName>
        <fullName evidence="2">RseC/MucC-like positive regulator of sigma(E)</fullName>
    </submittedName>
</protein>
<accession>A0A3N1PNL1</accession>
<feature type="transmembrane region" description="Helical" evidence="1">
    <location>
        <begin position="79"/>
        <end position="97"/>
    </location>
</feature>